<dbReference type="RefSeq" id="WP_024531382.1">
    <property type="nucleotide sequence ID" value="NZ_CAMKUG010000003.1"/>
</dbReference>
<gene>
    <name evidence="1" type="ORF">RDT67_19420</name>
</gene>
<comment type="caution">
    <text evidence="1">The sequence shown here is derived from an EMBL/GenBank/DDBJ whole genome shotgun (WGS) entry which is preliminary data.</text>
</comment>
<dbReference type="Proteomes" id="UP001224622">
    <property type="component" value="Unassembled WGS sequence"/>
</dbReference>
<accession>A0AAJ2DCB8</accession>
<reference evidence="1" key="1">
    <citation type="submission" date="2023-08" db="EMBL/GenBank/DDBJ databases">
        <title>The Comparative Genomic Analysis of Yersiniaceae from Polar Regions.</title>
        <authorList>
            <person name="Goncharov A."/>
            <person name="Aslanov B."/>
            <person name="Kolodzhieva V."/>
            <person name="Azarov D."/>
            <person name="Mochov A."/>
            <person name="Lebedeva E."/>
        </authorList>
    </citation>
    <scope>NUCLEOTIDE SEQUENCE</scope>
    <source>
        <strain evidence="1">Vf</strain>
    </source>
</reference>
<sequence length="69" mass="7992">MSKKSPNQLYWESIDRQRLVDEYNGFLQENGYENNPHNANLFVNRKGMVGMKARDTIVALAGELPPFYD</sequence>
<dbReference type="EMBL" id="JAVIGA010000024">
    <property type="protein sequence ID" value="MDQ9128591.1"/>
    <property type="molecule type" value="Genomic_DNA"/>
</dbReference>
<name>A0AAJ2DCB8_SERFO</name>
<protein>
    <submittedName>
        <fullName evidence="1">Uncharacterized protein</fullName>
    </submittedName>
</protein>
<evidence type="ECO:0000313" key="1">
    <source>
        <dbReference type="EMBL" id="MDQ9128591.1"/>
    </source>
</evidence>
<organism evidence="1 2">
    <name type="scientific">Serratia fonticola</name>
    <dbReference type="NCBI Taxonomy" id="47917"/>
    <lineage>
        <taxon>Bacteria</taxon>
        <taxon>Pseudomonadati</taxon>
        <taxon>Pseudomonadota</taxon>
        <taxon>Gammaproteobacteria</taxon>
        <taxon>Enterobacterales</taxon>
        <taxon>Yersiniaceae</taxon>
        <taxon>Serratia</taxon>
    </lineage>
</organism>
<dbReference type="AlphaFoldDB" id="A0AAJ2DCB8"/>
<evidence type="ECO:0000313" key="2">
    <source>
        <dbReference type="Proteomes" id="UP001224622"/>
    </source>
</evidence>
<proteinExistence type="predicted"/>